<keyword evidence="3" id="KW-1185">Reference proteome</keyword>
<dbReference type="PANTHER" id="PTHR33886">
    <property type="entry name" value="UNSATURATED RHAMNOGALACTURONAN HYDROLASE (EUROFUNG)"/>
    <property type="match status" value="1"/>
</dbReference>
<accession>A0A940P5T4</accession>
<keyword evidence="1 2" id="KW-0378">Hydrolase</keyword>
<dbReference type="GO" id="GO:0005975">
    <property type="term" value="P:carbohydrate metabolic process"/>
    <property type="evidence" value="ECO:0007669"/>
    <property type="project" value="InterPro"/>
</dbReference>
<comment type="caution">
    <text evidence="2">The sequence shown here is derived from an EMBL/GenBank/DDBJ whole genome shotgun (WGS) entry which is preliminary data.</text>
</comment>
<dbReference type="PANTHER" id="PTHR33886:SF8">
    <property type="entry name" value="UNSATURATED RHAMNOGALACTURONAN HYDROLASE (EUROFUNG)"/>
    <property type="match status" value="1"/>
</dbReference>
<dbReference type="InterPro" id="IPR052043">
    <property type="entry name" value="PolySaccharide_Degr_Enz"/>
</dbReference>
<organism evidence="2 3">
    <name type="scientific">Vagococcus allomyrinae</name>
    <dbReference type="NCBI Taxonomy" id="2794353"/>
    <lineage>
        <taxon>Bacteria</taxon>
        <taxon>Bacillati</taxon>
        <taxon>Bacillota</taxon>
        <taxon>Bacilli</taxon>
        <taxon>Lactobacillales</taxon>
        <taxon>Enterococcaceae</taxon>
        <taxon>Vagococcus</taxon>
    </lineage>
</organism>
<dbReference type="RefSeq" id="WP_209529057.1">
    <property type="nucleotide sequence ID" value="NZ_JAEEGA010000009.1"/>
</dbReference>
<dbReference type="InterPro" id="IPR010905">
    <property type="entry name" value="Glyco_hydro_88"/>
</dbReference>
<reference evidence="2" key="1">
    <citation type="submission" date="2020-12" db="EMBL/GenBank/DDBJ databases">
        <title>Vagococcus allomyrinae sp. nov. and Enterococcus lavae sp. nov., isolated from the larvae of Allomyrina dichotoma.</title>
        <authorList>
            <person name="Lee S.D."/>
        </authorList>
    </citation>
    <scope>NUCLEOTIDE SEQUENCE</scope>
    <source>
        <strain evidence="2">BWB3-3</strain>
    </source>
</reference>
<dbReference type="InterPro" id="IPR008928">
    <property type="entry name" value="6-hairpin_glycosidase_sf"/>
</dbReference>
<evidence type="ECO:0000256" key="1">
    <source>
        <dbReference type="ARBA" id="ARBA00022801"/>
    </source>
</evidence>
<dbReference type="SUPFAM" id="SSF48208">
    <property type="entry name" value="Six-hairpin glycosidases"/>
    <property type="match status" value="1"/>
</dbReference>
<proteinExistence type="predicted"/>
<dbReference type="AlphaFoldDB" id="A0A940P5T4"/>
<evidence type="ECO:0000313" key="3">
    <source>
        <dbReference type="Proteomes" id="UP000674938"/>
    </source>
</evidence>
<sequence>MIDKLPSSQLKDDYYQKIQLIAEKLMSLSDEEAPAIDHSLSEAKLAEIGFFARDFGMKEWDWPQGVGLYGLKKAATSLKGDVAGFIESWFYEQLKLGLPLRNINTVTPLLALYDYEFAEAISVEWAQWIYEEAERTEENGLQHVTSGETKRELNLHPGEIWIDTLFMTGLFLVKMGKKHQRKEWVDEGIYQTLLHVKYLHDRKTNLFFHGWTFEGRHNFGEVLWCRGNSWMALALPIILKTAEEDLTTSEKRFLTEAYVKQVEGLFSVLDRRCYQWHTVLTNEESYCETSGTAGILAGIFLGIDYGLLDRETYLPDGLKVLQSVLDQISESGEVKGVSAGTPVALTEDAYHRIIQAPMAYGQSMVLLMLAYAKKYIEN</sequence>
<dbReference type="Gene3D" id="1.50.10.10">
    <property type="match status" value="1"/>
</dbReference>
<dbReference type="Pfam" id="PF07470">
    <property type="entry name" value="Glyco_hydro_88"/>
    <property type="match status" value="1"/>
</dbReference>
<dbReference type="EMBL" id="JAEEGA010000009">
    <property type="protein sequence ID" value="MBP1042139.1"/>
    <property type="molecule type" value="Genomic_DNA"/>
</dbReference>
<protein>
    <submittedName>
        <fullName evidence="2">Glycoside hydrolase family 88 protein</fullName>
    </submittedName>
</protein>
<dbReference type="GO" id="GO:0016787">
    <property type="term" value="F:hydrolase activity"/>
    <property type="evidence" value="ECO:0007669"/>
    <property type="project" value="UniProtKB-KW"/>
</dbReference>
<dbReference type="InterPro" id="IPR012341">
    <property type="entry name" value="6hp_glycosidase-like_sf"/>
</dbReference>
<gene>
    <name evidence="2" type="ORF">I6N95_14055</name>
</gene>
<name>A0A940P5T4_9ENTE</name>
<evidence type="ECO:0000313" key="2">
    <source>
        <dbReference type="EMBL" id="MBP1042139.1"/>
    </source>
</evidence>
<dbReference type="Proteomes" id="UP000674938">
    <property type="component" value="Unassembled WGS sequence"/>
</dbReference>